<dbReference type="InterPro" id="IPR017665">
    <property type="entry name" value="Guanylate_kinase"/>
</dbReference>
<keyword evidence="6 9" id="KW-0418">Kinase</keyword>
<keyword evidence="7 9" id="KW-0067">ATP-binding</keyword>
<name>A0A059XUA9_9BACT</name>
<gene>
    <name evidence="9" type="primary">gmk</name>
    <name evidence="12" type="ORF">Y981_07560</name>
</gene>
<dbReference type="InterPro" id="IPR008145">
    <property type="entry name" value="GK/Ca_channel_bsu"/>
</dbReference>
<evidence type="ECO:0000256" key="6">
    <source>
        <dbReference type="ARBA" id="ARBA00022777"/>
    </source>
</evidence>
<dbReference type="PROSITE" id="PS50052">
    <property type="entry name" value="GUANYLATE_KINASE_2"/>
    <property type="match status" value="1"/>
</dbReference>
<evidence type="ECO:0000256" key="8">
    <source>
        <dbReference type="ARBA" id="ARBA00030128"/>
    </source>
</evidence>
<comment type="catalytic activity">
    <reaction evidence="9">
        <text>GMP + ATP = GDP + ADP</text>
        <dbReference type="Rhea" id="RHEA:20780"/>
        <dbReference type="ChEBI" id="CHEBI:30616"/>
        <dbReference type="ChEBI" id="CHEBI:58115"/>
        <dbReference type="ChEBI" id="CHEBI:58189"/>
        <dbReference type="ChEBI" id="CHEBI:456216"/>
        <dbReference type="EC" id="2.7.4.8"/>
    </reaction>
</comment>
<dbReference type="PROSITE" id="PS00856">
    <property type="entry name" value="GUANYLATE_KINASE_1"/>
    <property type="match status" value="1"/>
</dbReference>
<evidence type="ECO:0000256" key="7">
    <source>
        <dbReference type="ARBA" id="ARBA00022840"/>
    </source>
</evidence>
<keyword evidence="13" id="KW-1185">Reference proteome</keyword>
<dbReference type="InterPro" id="IPR027417">
    <property type="entry name" value="P-loop_NTPase"/>
</dbReference>
<evidence type="ECO:0000256" key="4">
    <source>
        <dbReference type="ARBA" id="ARBA00022679"/>
    </source>
</evidence>
<dbReference type="SUPFAM" id="SSF52540">
    <property type="entry name" value="P-loop containing nucleoside triphosphate hydrolases"/>
    <property type="match status" value="1"/>
</dbReference>
<evidence type="ECO:0000256" key="2">
    <source>
        <dbReference type="ARBA" id="ARBA00012961"/>
    </source>
</evidence>
<dbReference type="EC" id="2.7.4.8" evidence="2 9"/>
<accession>A0A059XUA9</accession>
<dbReference type="NCBIfam" id="TIGR03263">
    <property type="entry name" value="guanyl_kin"/>
    <property type="match status" value="1"/>
</dbReference>
<evidence type="ECO:0000256" key="9">
    <source>
        <dbReference type="HAMAP-Rule" id="MF_00328"/>
    </source>
</evidence>
<dbReference type="GO" id="GO:0004385">
    <property type="term" value="F:GMP kinase activity"/>
    <property type="evidence" value="ECO:0007669"/>
    <property type="project" value="UniProtKB-UniRule"/>
</dbReference>
<feature type="binding site" evidence="9">
    <location>
        <begin position="65"/>
        <end position="72"/>
    </location>
    <ligand>
        <name>ATP</name>
        <dbReference type="ChEBI" id="CHEBI:30616"/>
    </ligand>
</feature>
<organism evidence="12 13">
    <name type="scientific">Leptospirillum ferriphilum YSK</name>
    <dbReference type="NCBI Taxonomy" id="1441628"/>
    <lineage>
        <taxon>Bacteria</taxon>
        <taxon>Pseudomonadati</taxon>
        <taxon>Nitrospirota</taxon>
        <taxon>Nitrospiria</taxon>
        <taxon>Nitrospirales</taxon>
        <taxon>Nitrospiraceae</taxon>
        <taxon>Leptospirillum</taxon>
    </lineage>
</organism>
<keyword evidence="9" id="KW-0963">Cytoplasm</keyword>
<dbReference type="PANTHER" id="PTHR23117:SF13">
    <property type="entry name" value="GUANYLATE KINASE"/>
    <property type="match status" value="1"/>
</dbReference>
<protein>
    <recommendedName>
        <fullName evidence="3 9">Guanylate kinase</fullName>
        <ecNumber evidence="2 9">2.7.4.8</ecNumber>
    </recommendedName>
    <alternativeName>
        <fullName evidence="8 9">GMP kinase</fullName>
    </alternativeName>
</protein>
<dbReference type="HOGENOM" id="CLU_001715_1_2_0"/>
<sequence>MIRTEIRIEHSKTSHPCKQEAVSKTDGVSSMTLPGGKTMRSPDPAPSPTIYGKRLYTPLLFVVSAPSGAGKTSLCKEIARKSSWIHYSVSYTTRSPRPGEQNGIDYTFVTKDQFQEMQANNHFIESAEVYGNFYGTSLRTIEDSFSKGLDVLVDIDIQGAQKIRQSGIDNTSIYILPPSYAVLQERLALRGQDSLETVRKRLERVRQEIYAYQEYDYLIFNVDFQQAVNDLQSIIVSEHLRRQRLSSFVKDHFIEHFSGETIKSHPFSLREAP</sequence>
<keyword evidence="4 9" id="KW-0808">Transferase</keyword>
<feature type="region of interest" description="Disordered" evidence="10">
    <location>
        <begin position="18"/>
        <end position="44"/>
    </location>
</feature>
<dbReference type="AlphaFoldDB" id="A0A059XUA9"/>
<reference evidence="13" key="1">
    <citation type="submission" date="2014-02" db="EMBL/GenBank/DDBJ databases">
        <title>Complete genome sequence and comparative genomic analysis of the nitrogen-fixing bacterium Leptospirillum ferriphilum YSK.</title>
        <authorList>
            <person name="Guo X."/>
            <person name="Yin H."/>
            <person name="Liang Y."/>
            <person name="Hu Q."/>
            <person name="Ma L."/>
            <person name="Xiao Y."/>
            <person name="Zhang X."/>
            <person name="Qiu G."/>
            <person name="Liu X."/>
        </authorList>
    </citation>
    <scope>NUCLEOTIDE SEQUENCE [LARGE SCALE GENOMIC DNA]</scope>
    <source>
        <strain evidence="13">YSK</strain>
    </source>
</reference>
<evidence type="ECO:0000313" key="13">
    <source>
        <dbReference type="Proteomes" id="UP000027059"/>
    </source>
</evidence>
<evidence type="ECO:0000256" key="10">
    <source>
        <dbReference type="SAM" id="MobiDB-lite"/>
    </source>
</evidence>
<evidence type="ECO:0000259" key="11">
    <source>
        <dbReference type="PROSITE" id="PS50052"/>
    </source>
</evidence>
<dbReference type="Proteomes" id="UP000027059">
    <property type="component" value="Chromosome"/>
</dbReference>
<dbReference type="Pfam" id="PF00625">
    <property type="entry name" value="Guanylate_kin"/>
    <property type="match status" value="1"/>
</dbReference>
<feature type="domain" description="Guanylate kinase-like" evidence="11">
    <location>
        <begin position="58"/>
        <end position="236"/>
    </location>
</feature>
<comment type="function">
    <text evidence="9">Essential for recycling GMP and indirectly, cGMP.</text>
</comment>
<comment type="similarity">
    <text evidence="1 9">Belongs to the guanylate kinase family.</text>
</comment>
<evidence type="ECO:0000256" key="5">
    <source>
        <dbReference type="ARBA" id="ARBA00022741"/>
    </source>
</evidence>
<dbReference type="GO" id="GO:0005829">
    <property type="term" value="C:cytosol"/>
    <property type="evidence" value="ECO:0007669"/>
    <property type="project" value="TreeGrafter"/>
</dbReference>
<evidence type="ECO:0000313" key="12">
    <source>
        <dbReference type="EMBL" id="AIA30665.1"/>
    </source>
</evidence>
<dbReference type="KEGG" id="lfp:Y981_07560"/>
<dbReference type="CDD" id="cd00071">
    <property type="entry name" value="GMPK"/>
    <property type="match status" value="1"/>
</dbReference>
<dbReference type="EMBL" id="CP007243">
    <property type="protein sequence ID" value="AIA30665.1"/>
    <property type="molecule type" value="Genomic_DNA"/>
</dbReference>
<reference evidence="12 13" key="2">
    <citation type="journal article" date="2015" name="Biomed. Res. Int.">
        <title>Effects of Arsenite Resistance on the Growth and Functional Gene Expression of Leptospirillum ferriphilum and Acidithiobacillus thiooxidans in Pure Culture and Coculture.</title>
        <authorList>
            <person name="Jiang H."/>
            <person name="Liang Y."/>
            <person name="Yin H."/>
            <person name="Xiao Y."/>
            <person name="Guo X."/>
            <person name="Xu Y."/>
            <person name="Hu Q."/>
            <person name="Liu H."/>
            <person name="Liu X."/>
        </authorList>
    </citation>
    <scope>NUCLEOTIDE SEQUENCE [LARGE SCALE GENOMIC DNA]</scope>
    <source>
        <strain evidence="12 13">YSK</strain>
    </source>
</reference>
<dbReference type="Gene3D" id="3.30.63.10">
    <property type="entry name" value="Guanylate Kinase phosphate binding domain"/>
    <property type="match status" value="1"/>
</dbReference>
<evidence type="ECO:0000256" key="3">
    <source>
        <dbReference type="ARBA" id="ARBA00016296"/>
    </source>
</evidence>
<dbReference type="FunFam" id="3.30.63.10:FF:000002">
    <property type="entry name" value="Guanylate kinase 1"/>
    <property type="match status" value="1"/>
</dbReference>
<dbReference type="InterPro" id="IPR008144">
    <property type="entry name" value="Guanylate_kin-like_dom"/>
</dbReference>
<comment type="subcellular location">
    <subcellularLocation>
        <location evidence="9">Cytoplasm</location>
    </subcellularLocation>
</comment>
<dbReference type="GO" id="GO:0005524">
    <property type="term" value="F:ATP binding"/>
    <property type="evidence" value="ECO:0007669"/>
    <property type="project" value="UniProtKB-UniRule"/>
</dbReference>
<dbReference type="InterPro" id="IPR020590">
    <property type="entry name" value="Guanylate_kinase_CS"/>
</dbReference>
<dbReference type="SMART" id="SM00072">
    <property type="entry name" value="GuKc"/>
    <property type="match status" value="1"/>
</dbReference>
<proteinExistence type="inferred from homology"/>
<dbReference type="Gene3D" id="3.40.50.300">
    <property type="entry name" value="P-loop containing nucleotide triphosphate hydrolases"/>
    <property type="match status" value="1"/>
</dbReference>
<keyword evidence="5 9" id="KW-0547">Nucleotide-binding</keyword>
<dbReference type="PANTHER" id="PTHR23117">
    <property type="entry name" value="GUANYLATE KINASE-RELATED"/>
    <property type="match status" value="1"/>
</dbReference>
<dbReference type="HAMAP" id="MF_00328">
    <property type="entry name" value="Guanylate_kinase"/>
    <property type="match status" value="1"/>
</dbReference>
<evidence type="ECO:0000256" key="1">
    <source>
        <dbReference type="ARBA" id="ARBA00005790"/>
    </source>
</evidence>